<evidence type="ECO:0000313" key="3">
    <source>
        <dbReference type="Proteomes" id="UP000286806"/>
    </source>
</evidence>
<dbReference type="InterPro" id="IPR007652">
    <property type="entry name" value="A1-4-GlycosylTfrase_dom"/>
</dbReference>
<name>A0A401JGR5_9PROT</name>
<gene>
    <name evidence="2" type="ORF">SFMTTN_2656</name>
</gene>
<organism evidence="2 3">
    <name type="scientific">Sulfuriferula multivorans</name>
    <dbReference type="NCBI Taxonomy" id="1559896"/>
    <lineage>
        <taxon>Bacteria</taxon>
        <taxon>Pseudomonadati</taxon>
        <taxon>Pseudomonadota</taxon>
        <taxon>Betaproteobacteria</taxon>
        <taxon>Nitrosomonadales</taxon>
        <taxon>Sulfuricellaceae</taxon>
        <taxon>Sulfuriferula</taxon>
    </lineage>
</organism>
<feature type="domain" description="Alpha 1,4-glycosyltransferase" evidence="1">
    <location>
        <begin position="170"/>
        <end position="223"/>
    </location>
</feature>
<accession>A0A401JGR5</accession>
<dbReference type="AlphaFoldDB" id="A0A401JGR5"/>
<protein>
    <recommendedName>
        <fullName evidence="1">Alpha 1,4-glycosyltransferase domain-containing protein</fullName>
    </recommendedName>
</protein>
<dbReference type="InterPro" id="IPR029044">
    <property type="entry name" value="Nucleotide-diphossugar_trans"/>
</dbReference>
<comment type="caution">
    <text evidence="2">The sequence shown here is derived from an EMBL/GenBank/DDBJ whole genome shotgun (WGS) entry which is preliminary data.</text>
</comment>
<dbReference type="EMBL" id="BGOW01000027">
    <property type="protein sequence ID" value="GBL46831.1"/>
    <property type="molecule type" value="Genomic_DNA"/>
</dbReference>
<sequence length="291" mass="32992">MIKANFFWHGPTLSLYESACLSSFVRHGLSVRLHTFNLQLAVPEGVELVDASALAHQDEVLAYTQGGHAASIAAFTDIFRYRVLGQEPGWWFDTDVFCLKDALHYAALERQSKGLLIGFEETGKVNGAVMYISDTKLACRLEQLANAKGRQFEWGAIGPGLVTEYRAAHPEQVTALAQHYFYPIHYLDVARFFRPEDKAGCRNDTQNAVCVHLWNEFLRRWHVPKNMLPCEGSYLAELFDQIEARTLLLPQTLPHDTFESLRYGGEIGRLGHAAIRIIRRVKRLKESMVGR</sequence>
<dbReference type="RefSeq" id="WP_189836405.1">
    <property type="nucleotide sequence ID" value="NZ_BGOW01000027.1"/>
</dbReference>
<dbReference type="SUPFAM" id="SSF53448">
    <property type="entry name" value="Nucleotide-diphospho-sugar transferases"/>
    <property type="match status" value="1"/>
</dbReference>
<reference evidence="2 3" key="1">
    <citation type="journal article" date="2019" name="Front. Microbiol.">
        <title>Genomes of Neutrophilic Sulfur-Oxidizing Chemolithoautotrophs Representing 9 Proteobacterial Species From 8 Genera.</title>
        <authorList>
            <person name="Watanabe T."/>
            <person name="Kojima H."/>
            <person name="Umezawa K."/>
            <person name="Hori C."/>
            <person name="Takasuka T.E."/>
            <person name="Kato Y."/>
            <person name="Fukui M."/>
        </authorList>
    </citation>
    <scope>NUCLEOTIDE SEQUENCE [LARGE SCALE GENOMIC DNA]</scope>
    <source>
        <strain evidence="2 3">TTN</strain>
    </source>
</reference>
<evidence type="ECO:0000259" key="1">
    <source>
        <dbReference type="Pfam" id="PF04572"/>
    </source>
</evidence>
<dbReference type="Proteomes" id="UP000286806">
    <property type="component" value="Unassembled WGS sequence"/>
</dbReference>
<dbReference type="Gene3D" id="3.90.550.20">
    <property type="match status" value="1"/>
</dbReference>
<keyword evidence="3" id="KW-1185">Reference proteome</keyword>
<evidence type="ECO:0000313" key="2">
    <source>
        <dbReference type="EMBL" id="GBL46831.1"/>
    </source>
</evidence>
<proteinExistence type="predicted"/>
<dbReference type="Pfam" id="PF04572">
    <property type="entry name" value="Gb3_synth"/>
    <property type="match status" value="1"/>
</dbReference>